<dbReference type="Pfam" id="PF00990">
    <property type="entry name" value="GGDEF"/>
    <property type="match status" value="1"/>
</dbReference>
<dbReference type="InterPro" id="IPR029787">
    <property type="entry name" value="Nucleotide_cyclase"/>
</dbReference>
<feature type="transmembrane region" description="Helical" evidence="1">
    <location>
        <begin position="149"/>
        <end position="170"/>
    </location>
</feature>
<keyword evidence="1" id="KW-1133">Transmembrane helix</keyword>
<feature type="transmembrane region" description="Helical" evidence="1">
    <location>
        <begin position="118"/>
        <end position="137"/>
    </location>
</feature>
<dbReference type="PANTHER" id="PTHR45138:SF9">
    <property type="entry name" value="DIGUANYLATE CYCLASE DGCM-RELATED"/>
    <property type="match status" value="1"/>
</dbReference>
<evidence type="ECO:0000259" key="2">
    <source>
        <dbReference type="PROSITE" id="PS50887"/>
    </source>
</evidence>
<dbReference type="Proteomes" id="UP000183190">
    <property type="component" value="Unassembled WGS sequence"/>
</dbReference>
<dbReference type="CDD" id="cd01949">
    <property type="entry name" value="GGDEF"/>
    <property type="match status" value="1"/>
</dbReference>
<dbReference type="Gene3D" id="3.30.70.270">
    <property type="match status" value="1"/>
</dbReference>
<dbReference type="GO" id="GO:1902201">
    <property type="term" value="P:negative regulation of bacterial-type flagellum-dependent cell motility"/>
    <property type="evidence" value="ECO:0007669"/>
    <property type="project" value="TreeGrafter"/>
</dbReference>
<dbReference type="InterPro" id="IPR043128">
    <property type="entry name" value="Rev_trsase/Diguanyl_cyclase"/>
</dbReference>
<protein>
    <submittedName>
        <fullName evidence="3">Diguanylate cyclase (GGDEF) domain-containing protein</fullName>
    </submittedName>
</protein>
<feature type="transmembrane region" description="Helical" evidence="1">
    <location>
        <begin position="87"/>
        <end position="106"/>
    </location>
</feature>
<evidence type="ECO:0000313" key="4">
    <source>
        <dbReference type="Proteomes" id="UP000183190"/>
    </source>
</evidence>
<dbReference type="PROSITE" id="PS50887">
    <property type="entry name" value="GGDEF"/>
    <property type="match status" value="1"/>
</dbReference>
<evidence type="ECO:0000256" key="1">
    <source>
        <dbReference type="SAM" id="Phobius"/>
    </source>
</evidence>
<name>A0A1H6KHX3_RUMFL</name>
<feature type="transmembrane region" description="Helical" evidence="1">
    <location>
        <begin position="9"/>
        <end position="31"/>
    </location>
</feature>
<dbReference type="GO" id="GO:0052621">
    <property type="term" value="F:diguanylate cyclase activity"/>
    <property type="evidence" value="ECO:0007669"/>
    <property type="project" value="TreeGrafter"/>
</dbReference>
<evidence type="ECO:0000313" key="3">
    <source>
        <dbReference type="EMBL" id="SEH75133.1"/>
    </source>
</evidence>
<dbReference type="SMART" id="SM00267">
    <property type="entry name" value="GGDEF"/>
    <property type="match status" value="1"/>
</dbReference>
<reference evidence="3 4" key="1">
    <citation type="submission" date="2016-10" db="EMBL/GenBank/DDBJ databases">
        <authorList>
            <person name="de Groot N.N."/>
        </authorList>
    </citation>
    <scope>NUCLEOTIDE SEQUENCE [LARGE SCALE GENOMIC DNA]</scope>
    <source>
        <strain evidence="3 4">YAD2003</strain>
    </source>
</reference>
<keyword evidence="1" id="KW-0472">Membrane</keyword>
<dbReference type="InterPro" id="IPR000160">
    <property type="entry name" value="GGDEF_dom"/>
</dbReference>
<dbReference type="EMBL" id="FNWV01000009">
    <property type="protein sequence ID" value="SEH75133.1"/>
    <property type="molecule type" value="Genomic_DNA"/>
</dbReference>
<accession>A0A1H6KHX3</accession>
<dbReference type="AlphaFoldDB" id="A0A1H6KHX3"/>
<dbReference type="InterPro" id="IPR050469">
    <property type="entry name" value="Diguanylate_Cyclase"/>
</dbReference>
<dbReference type="GO" id="GO:0005886">
    <property type="term" value="C:plasma membrane"/>
    <property type="evidence" value="ECO:0007669"/>
    <property type="project" value="TreeGrafter"/>
</dbReference>
<feature type="transmembrane region" description="Helical" evidence="1">
    <location>
        <begin position="61"/>
        <end position="81"/>
    </location>
</feature>
<dbReference type="OrthoDB" id="9807794at2"/>
<dbReference type="FunFam" id="3.30.70.270:FF:000001">
    <property type="entry name" value="Diguanylate cyclase domain protein"/>
    <property type="match status" value="1"/>
</dbReference>
<dbReference type="NCBIfam" id="TIGR00254">
    <property type="entry name" value="GGDEF"/>
    <property type="match status" value="1"/>
</dbReference>
<proteinExistence type="predicted"/>
<dbReference type="SUPFAM" id="SSF55073">
    <property type="entry name" value="Nucleotide cyclase"/>
    <property type="match status" value="1"/>
</dbReference>
<feature type="domain" description="GGDEF" evidence="2">
    <location>
        <begin position="210"/>
        <end position="340"/>
    </location>
</feature>
<feature type="transmembrane region" description="Helical" evidence="1">
    <location>
        <begin position="37"/>
        <end position="56"/>
    </location>
</feature>
<gene>
    <name evidence="3" type="ORF">SAMN02910265_02489</name>
</gene>
<keyword evidence="1" id="KW-0812">Transmembrane</keyword>
<sequence length="341" mass="39469">MEPSYLKKIALAVNIVIFCLVFGHMIFFHYINVPFLVAFSIPDACVYIIGFILIYFDKLNIYVWLIYSWITFYTGVTTVCIGSGYGFHLYCFSMIPIIFVTEYIAYKQNRRSMKALPVSIVIGIFYIIYTSCSVYFGPVFECSHRHKTMLWSFNAFIVFCFLISFTYYLIKVIIISEEKLKKAAQTDPLTQLYNRHYMFDRLENITNEDKQCILAMTDIDDFKQINDTYGHNAGDEVLKHLSELARKECSDCEISRWGGEEFLIISYAPYQDTVAMFEELRKKVETSPVSYDGKEINVTITVGVASRCSGQDPDKWIQIADNRLYYGKNNGKNCIVVNNDV</sequence>
<dbReference type="GO" id="GO:0043709">
    <property type="term" value="P:cell adhesion involved in single-species biofilm formation"/>
    <property type="evidence" value="ECO:0007669"/>
    <property type="project" value="TreeGrafter"/>
</dbReference>
<organism evidence="3 4">
    <name type="scientific">Ruminococcus flavefaciens</name>
    <dbReference type="NCBI Taxonomy" id="1265"/>
    <lineage>
        <taxon>Bacteria</taxon>
        <taxon>Bacillati</taxon>
        <taxon>Bacillota</taxon>
        <taxon>Clostridia</taxon>
        <taxon>Eubacteriales</taxon>
        <taxon>Oscillospiraceae</taxon>
        <taxon>Ruminococcus</taxon>
    </lineage>
</organism>
<dbReference type="PANTHER" id="PTHR45138">
    <property type="entry name" value="REGULATORY COMPONENTS OF SENSORY TRANSDUCTION SYSTEM"/>
    <property type="match status" value="1"/>
</dbReference>